<comment type="caution">
    <text evidence="4">The sequence shown here is derived from an EMBL/GenBank/DDBJ whole genome shotgun (WGS) entry which is preliminary data.</text>
</comment>
<dbReference type="InterPro" id="IPR036291">
    <property type="entry name" value="NAD(P)-bd_dom_sf"/>
</dbReference>
<reference evidence="4" key="1">
    <citation type="journal article" date="2023" name="Int. J. Syst. Evol. Microbiol.">
        <title>&lt;i&gt;Shewanella septentrionalis&lt;/i&gt; sp. nov. and &lt;i&gt;Shewanella holmiensis&lt;/i&gt; sp. nov., isolated from Baltic Sea water and sediments.</title>
        <authorList>
            <person name="Martin-Rodriguez A.J."/>
            <person name="Thorell K."/>
            <person name="Joffre E."/>
            <person name="Jensie-Markopoulos S."/>
            <person name="Moore E.R.B."/>
            <person name="Sjoling A."/>
        </authorList>
    </citation>
    <scope>NUCLEOTIDE SEQUENCE</scope>
    <source>
        <strain evidence="4">SP1S2-7</strain>
    </source>
</reference>
<dbReference type="InterPro" id="IPR013149">
    <property type="entry name" value="ADH-like_C"/>
</dbReference>
<dbReference type="Gene3D" id="3.40.50.720">
    <property type="entry name" value="NAD(P)-binding Rossmann-like Domain"/>
    <property type="match status" value="1"/>
</dbReference>
<dbReference type="InterPro" id="IPR014189">
    <property type="entry name" value="Quinone_OxRdtase_PIG3"/>
</dbReference>
<organism evidence="4 5">
    <name type="scientific">Shewanella holmiensis</name>
    <dbReference type="NCBI Taxonomy" id="2952222"/>
    <lineage>
        <taxon>Bacteria</taxon>
        <taxon>Pseudomonadati</taxon>
        <taxon>Pseudomonadota</taxon>
        <taxon>Gammaproteobacteria</taxon>
        <taxon>Alteromonadales</taxon>
        <taxon>Shewanellaceae</taxon>
        <taxon>Shewanella</taxon>
    </lineage>
</organism>
<dbReference type="GO" id="GO:0008270">
    <property type="term" value="F:zinc ion binding"/>
    <property type="evidence" value="ECO:0007669"/>
    <property type="project" value="InterPro"/>
</dbReference>
<evidence type="ECO:0000259" key="3">
    <source>
        <dbReference type="SMART" id="SM00829"/>
    </source>
</evidence>
<dbReference type="GO" id="GO:0016651">
    <property type="term" value="F:oxidoreductase activity, acting on NAD(P)H"/>
    <property type="evidence" value="ECO:0007669"/>
    <property type="project" value="TreeGrafter"/>
</dbReference>
<dbReference type="NCBIfam" id="TIGR02824">
    <property type="entry name" value="quinone_pig3"/>
    <property type="match status" value="1"/>
</dbReference>
<dbReference type="Proteomes" id="UP001155546">
    <property type="component" value="Unassembled WGS sequence"/>
</dbReference>
<evidence type="ECO:0000256" key="2">
    <source>
        <dbReference type="ARBA" id="ARBA00023002"/>
    </source>
</evidence>
<dbReference type="GO" id="GO:0070402">
    <property type="term" value="F:NADPH binding"/>
    <property type="evidence" value="ECO:0007669"/>
    <property type="project" value="TreeGrafter"/>
</dbReference>
<feature type="domain" description="Enoyl reductase (ER)" evidence="3">
    <location>
        <begin position="6"/>
        <end position="309"/>
    </location>
</feature>
<protein>
    <submittedName>
        <fullName evidence="4">NAD(P)H-quinone oxidoreductase</fullName>
    </submittedName>
</protein>
<dbReference type="Pfam" id="PF00107">
    <property type="entry name" value="ADH_zinc_N"/>
    <property type="match status" value="1"/>
</dbReference>
<dbReference type="InterPro" id="IPR020843">
    <property type="entry name" value="ER"/>
</dbReference>
<dbReference type="SUPFAM" id="SSF50129">
    <property type="entry name" value="GroES-like"/>
    <property type="match status" value="1"/>
</dbReference>
<dbReference type="InterPro" id="IPR013154">
    <property type="entry name" value="ADH-like_N"/>
</dbReference>
<evidence type="ECO:0000313" key="5">
    <source>
        <dbReference type="Proteomes" id="UP001155546"/>
    </source>
</evidence>
<accession>A0A9X2WPU7</accession>
<dbReference type="CDD" id="cd05276">
    <property type="entry name" value="p53_inducible_oxidoreductase"/>
    <property type="match status" value="1"/>
</dbReference>
<dbReference type="Pfam" id="PF08240">
    <property type="entry name" value="ADH_N"/>
    <property type="match status" value="1"/>
</dbReference>
<dbReference type="InterPro" id="IPR011032">
    <property type="entry name" value="GroES-like_sf"/>
</dbReference>
<evidence type="ECO:0000313" key="4">
    <source>
        <dbReference type="EMBL" id="MCT7943357.1"/>
    </source>
</evidence>
<keyword evidence="2" id="KW-0560">Oxidoreductase</keyword>
<name>A0A9X2WPU7_9GAMM</name>
<dbReference type="PROSITE" id="PS01162">
    <property type="entry name" value="QOR_ZETA_CRYSTAL"/>
    <property type="match status" value="1"/>
</dbReference>
<sequence>MQFSEGKLAYLQPGQVRIKVHAAGVNGPDIKQRMGAYPPPESASPILGLEVAGVIIAVADDVLQWQVGDPVCALVPGGGYAEAVNTFAAHCLPIPNGWSFIQAAGLPETFFTVWGNVFMRAGLKAGETVLVHGGSGGIGSTAIQLASQLGAKVFATSGSEEKRQFCLSQGASFALNYHEESFVEPILTLTDNVGVNVVVDIAGGDFINENLKVLAMDGRMVSIAMQRGPKATVDIFRIMAKRIVWTGSTLRPQSVAAKAKIASELRQHVWPLLDAGKLNIAIDKVFLFDEVVAAHQHMESGLHKGKIILNISN</sequence>
<proteinExistence type="predicted"/>
<dbReference type="Gene3D" id="3.90.180.10">
    <property type="entry name" value="Medium-chain alcohol dehydrogenases, catalytic domain"/>
    <property type="match status" value="1"/>
</dbReference>
<dbReference type="AlphaFoldDB" id="A0A9X2WPU7"/>
<dbReference type="SUPFAM" id="SSF51735">
    <property type="entry name" value="NAD(P)-binding Rossmann-fold domains"/>
    <property type="match status" value="1"/>
</dbReference>
<dbReference type="PANTHER" id="PTHR48106">
    <property type="entry name" value="QUINONE OXIDOREDUCTASE PIG3-RELATED"/>
    <property type="match status" value="1"/>
</dbReference>
<dbReference type="PANTHER" id="PTHR48106:SF8">
    <property type="entry name" value="OS02G0805600 PROTEIN"/>
    <property type="match status" value="1"/>
</dbReference>
<keyword evidence="5" id="KW-1185">Reference proteome</keyword>
<dbReference type="EMBL" id="JAMTCD010000028">
    <property type="protein sequence ID" value="MCT7943357.1"/>
    <property type="molecule type" value="Genomic_DNA"/>
</dbReference>
<keyword evidence="1" id="KW-0521">NADP</keyword>
<gene>
    <name evidence="4" type="ORF">NE535_16440</name>
</gene>
<dbReference type="SMART" id="SM00829">
    <property type="entry name" value="PKS_ER"/>
    <property type="match status" value="1"/>
</dbReference>
<evidence type="ECO:0000256" key="1">
    <source>
        <dbReference type="ARBA" id="ARBA00022857"/>
    </source>
</evidence>
<dbReference type="InterPro" id="IPR002364">
    <property type="entry name" value="Quin_OxRdtase/zeta-crystal_CS"/>
</dbReference>